<proteinExistence type="predicted"/>
<accession>A0ABV1M0X6</accession>
<dbReference type="Proteomes" id="UP001433638">
    <property type="component" value="Unassembled WGS sequence"/>
</dbReference>
<organism evidence="1 2">
    <name type="scientific">Vogesella oryzagri</name>
    <dbReference type="NCBI Taxonomy" id="3160864"/>
    <lineage>
        <taxon>Bacteria</taxon>
        <taxon>Pseudomonadati</taxon>
        <taxon>Pseudomonadota</taxon>
        <taxon>Betaproteobacteria</taxon>
        <taxon>Neisseriales</taxon>
        <taxon>Chromobacteriaceae</taxon>
        <taxon>Vogesella</taxon>
    </lineage>
</organism>
<name>A0ABV1M0X6_9NEIS</name>
<evidence type="ECO:0008006" key="3">
    <source>
        <dbReference type="Google" id="ProtNLM"/>
    </source>
</evidence>
<reference evidence="1" key="1">
    <citation type="submission" date="2024-06" db="EMBL/GenBank/DDBJ databases">
        <title>Genome sequence of Vogesella sp. MAHUQ-64.</title>
        <authorList>
            <person name="Huq M.A."/>
        </authorList>
    </citation>
    <scope>NUCLEOTIDE SEQUENCE</scope>
    <source>
        <strain evidence="1">MAHUQ-64</strain>
    </source>
</reference>
<comment type="caution">
    <text evidence="1">The sequence shown here is derived from an EMBL/GenBank/DDBJ whole genome shotgun (WGS) entry which is preliminary data.</text>
</comment>
<dbReference type="EMBL" id="JBEFLD010000002">
    <property type="protein sequence ID" value="MEQ6289869.1"/>
    <property type="molecule type" value="Genomic_DNA"/>
</dbReference>
<gene>
    <name evidence="1" type="ORF">ABNW52_04490</name>
</gene>
<sequence>MTLANGGATMQAHGDYRIHTAGRLLWIVVSGGINYQFACNYRDAVRAAAQALGPGPWLRVNDIRHWQLGGPEVIPPLQELMQWCEAHELAHSINIVSMVNLQKHMLDRMMAGVARGSQRHLTHGVDDTCQLLQQLAPELDLAPLLAAIYPAR</sequence>
<keyword evidence="2" id="KW-1185">Reference proteome</keyword>
<evidence type="ECO:0000313" key="2">
    <source>
        <dbReference type="Proteomes" id="UP001433638"/>
    </source>
</evidence>
<evidence type="ECO:0000313" key="1">
    <source>
        <dbReference type="EMBL" id="MEQ6289869.1"/>
    </source>
</evidence>
<protein>
    <recommendedName>
        <fullName evidence="3">STAS domain-containing protein</fullName>
    </recommendedName>
</protein>